<gene>
    <name evidence="1" type="ORF">MENTE1834_LOCUS34834</name>
</gene>
<evidence type="ECO:0000313" key="2">
    <source>
        <dbReference type="Proteomes" id="UP001497535"/>
    </source>
</evidence>
<evidence type="ECO:0000313" key="1">
    <source>
        <dbReference type="EMBL" id="CAK5087285.1"/>
    </source>
</evidence>
<reference evidence="1" key="1">
    <citation type="submission" date="2023-11" db="EMBL/GenBank/DDBJ databases">
        <authorList>
            <person name="Poullet M."/>
        </authorList>
    </citation>
    <scope>NUCLEOTIDE SEQUENCE</scope>
    <source>
        <strain evidence="1">E1834</strain>
    </source>
</reference>
<dbReference type="EMBL" id="CAVMJV010000064">
    <property type="protein sequence ID" value="CAK5087285.1"/>
    <property type="molecule type" value="Genomic_DNA"/>
</dbReference>
<keyword evidence="2" id="KW-1185">Reference proteome</keyword>
<name>A0ACB1A778_MELEN</name>
<organism evidence="1 2">
    <name type="scientific">Meloidogyne enterolobii</name>
    <name type="common">Root-knot nematode worm</name>
    <name type="synonym">Meloidogyne mayaguensis</name>
    <dbReference type="NCBI Taxonomy" id="390850"/>
    <lineage>
        <taxon>Eukaryota</taxon>
        <taxon>Metazoa</taxon>
        <taxon>Ecdysozoa</taxon>
        <taxon>Nematoda</taxon>
        <taxon>Chromadorea</taxon>
        <taxon>Rhabditida</taxon>
        <taxon>Tylenchina</taxon>
        <taxon>Tylenchomorpha</taxon>
        <taxon>Tylenchoidea</taxon>
        <taxon>Meloidogynidae</taxon>
        <taxon>Meloidogyninae</taxon>
        <taxon>Meloidogyne</taxon>
    </lineage>
</organism>
<proteinExistence type="predicted"/>
<sequence>MCFNFFFKFGRFCCCFSVFLIFCIFYRFVTLVNLVFRILANLNFISLHKSLILSKRLIAV</sequence>
<accession>A0ACB1A778</accession>
<comment type="caution">
    <text evidence="1">The sequence shown here is derived from an EMBL/GenBank/DDBJ whole genome shotgun (WGS) entry which is preliminary data.</text>
</comment>
<protein>
    <submittedName>
        <fullName evidence="1">Uncharacterized protein</fullName>
    </submittedName>
</protein>
<dbReference type="Proteomes" id="UP001497535">
    <property type="component" value="Unassembled WGS sequence"/>
</dbReference>